<evidence type="ECO:0000313" key="2">
    <source>
        <dbReference type="Proteomes" id="UP000667802"/>
    </source>
</evidence>
<dbReference type="AlphaFoldDB" id="A0AAP5MA14"/>
<keyword evidence="2" id="KW-1185">Reference proteome</keyword>
<reference evidence="2" key="1">
    <citation type="journal article" date="2021" name="Science">
        <title>Hunting the eagle killer: A cyanobacterial neurotoxin causes vacuolar myelinopathy.</title>
        <authorList>
            <person name="Breinlinger S."/>
            <person name="Phillips T.J."/>
            <person name="Haram B.N."/>
            <person name="Mares J."/>
            <person name="Martinez Yerena J.A."/>
            <person name="Hrouzek P."/>
            <person name="Sobotka R."/>
            <person name="Henderson W.M."/>
            <person name="Schmieder P."/>
            <person name="Williams S.M."/>
            <person name="Lauderdale J.D."/>
            <person name="Wilde H.D."/>
            <person name="Gerrin W."/>
            <person name="Kust A."/>
            <person name="Washington J.W."/>
            <person name="Wagner C."/>
            <person name="Geier B."/>
            <person name="Liebeke M."/>
            <person name="Enke H."/>
            <person name="Niedermeyer T.H.J."/>
            <person name="Wilde S.B."/>
        </authorList>
    </citation>
    <scope>NUCLEOTIDE SEQUENCE [LARGE SCALE GENOMIC DNA]</scope>
    <source>
        <strain evidence="2">Thurmond2011</strain>
    </source>
</reference>
<comment type="caution">
    <text evidence="1">The sequence shown here is derived from an EMBL/GenBank/DDBJ whole genome shotgun (WGS) entry which is preliminary data.</text>
</comment>
<dbReference type="Proteomes" id="UP000667802">
    <property type="component" value="Unassembled WGS sequence"/>
</dbReference>
<name>A0AAP5MA14_9CYAN</name>
<dbReference type="EMBL" id="JAALHA020000003">
    <property type="protein sequence ID" value="MDR9895024.1"/>
    <property type="molecule type" value="Genomic_DNA"/>
</dbReference>
<protein>
    <submittedName>
        <fullName evidence="1">Uncharacterized protein</fullName>
    </submittedName>
</protein>
<proteinExistence type="predicted"/>
<organism evidence="1 2">
    <name type="scientific">Aetokthonos hydrillicola Thurmond2011</name>
    <dbReference type="NCBI Taxonomy" id="2712845"/>
    <lineage>
        <taxon>Bacteria</taxon>
        <taxon>Bacillati</taxon>
        <taxon>Cyanobacteriota</taxon>
        <taxon>Cyanophyceae</taxon>
        <taxon>Nostocales</taxon>
        <taxon>Hapalosiphonaceae</taxon>
        <taxon>Aetokthonos</taxon>
    </lineage>
</organism>
<gene>
    <name evidence="1" type="ORF">G7B40_010660</name>
</gene>
<dbReference type="RefSeq" id="WP_208346033.1">
    <property type="nucleotide sequence ID" value="NZ_CAWQFN010000830.1"/>
</dbReference>
<evidence type="ECO:0000313" key="1">
    <source>
        <dbReference type="EMBL" id="MDR9895024.1"/>
    </source>
</evidence>
<sequence length="68" mass="7667">MKSVEKHIIKNIGLDNLATVVFNDFSIQPLAINGLDLNIRLAKMTKKRGFMLFVENSQAIPDKSHKIT</sequence>
<accession>A0AAP5MA14</accession>